<dbReference type="InterPro" id="IPR027267">
    <property type="entry name" value="AH/BAR_dom_sf"/>
</dbReference>
<dbReference type="Proteomes" id="UP001567538">
    <property type="component" value="Unassembled WGS sequence"/>
</dbReference>
<dbReference type="PANTHER" id="PTHR46757:SF2">
    <property type="entry name" value="OS05G0346100 PROTEIN"/>
    <property type="match status" value="1"/>
</dbReference>
<organism evidence="1 2">
    <name type="scientific">Salvia divinorum</name>
    <name type="common">Maria pastora</name>
    <name type="synonym">Diviner's sage</name>
    <dbReference type="NCBI Taxonomy" id="28513"/>
    <lineage>
        <taxon>Eukaryota</taxon>
        <taxon>Viridiplantae</taxon>
        <taxon>Streptophyta</taxon>
        <taxon>Embryophyta</taxon>
        <taxon>Tracheophyta</taxon>
        <taxon>Spermatophyta</taxon>
        <taxon>Magnoliopsida</taxon>
        <taxon>eudicotyledons</taxon>
        <taxon>Gunneridae</taxon>
        <taxon>Pentapetalae</taxon>
        <taxon>asterids</taxon>
        <taxon>lamiids</taxon>
        <taxon>Lamiales</taxon>
        <taxon>Lamiaceae</taxon>
        <taxon>Nepetoideae</taxon>
        <taxon>Mentheae</taxon>
        <taxon>Salviinae</taxon>
        <taxon>Salvia</taxon>
        <taxon>Salvia subgen. Calosphace</taxon>
    </lineage>
</organism>
<dbReference type="Gene3D" id="1.20.1270.60">
    <property type="entry name" value="Arfaptin homology (AH) domain/BAR domain"/>
    <property type="match status" value="1"/>
</dbReference>
<name>A0ABD1GAY1_SALDI</name>
<dbReference type="EMBL" id="JBEAFC010000009">
    <property type="protein sequence ID" value="KAL1541052.1"/>
    <property type="molecule type" value="Genomic_DNA"/>
</dbReference>
<comment type="caution">
    <text evidence="1">The sequence shown here is derived from an EMBL/GenBank/DDBJ whole genome shotgun (WGS) entry which is preliminary data.</text>
</comment>
<reference evidence="1 2" key="1">
    <citation type="submission" date="2024-06" db="EMBL/GenBank/DDBJ databases">
        <title>A chromosome level genome sequence of Diviner's sage (Salvia divinorum).</title>
        <authorList>
            <person name="Ford S.A."/>
            <person name="Ro D.-K."/>
            <person name="Ness R.W."/>
            <person name="Phillips M.A."/>
        </authorList>
    </citation>
    <scope>NUCLEOTIDE SEQUENCE [LARGE SCALE GENOMIC DNA]</scope>
    <source>
        <strain evidence="1">SAF-2024a</strain>
        <tissue evidence="1">Leaf</tissue>
    </source>
</reference>
<keyword evidence="2" id="KW-1185">Reference proteome</keyword>
<evidence type="ECO:0000313" key="2">
    <source>
        <dbReference type="Proteomes" id="UP001567538"/>
    </source>
</evidence>
<sequence length="114" mass="12831">MKNVATAAVKASRLYRELNAYTVKHFDSLHEHMGMMLAVHYAFTDRSSALLTVQTLISELTALHSRADKLETSSSKIFGGDKSRVRKLEDLKDAIRATEDAKSCAIKEYERIKV</sequence>
<dbReference type="InterPro" id="IPR044279">
    <property type="entry name" value="SNX2A/B"/>
</dbReference>
<proteinExistence type="predicted"/>
<accession>A0ABD1GAY1</accession>
<gene>
    <name evidence="1" type="primary">SNX2A</name>
    <name evidence="1" type="ORF">AAHA92_25317</name>
</gene>
<dbReference type="AlphaFoldDB" id="A0ABD1GAY1"/>
<evidence type="ECO:0000313" key="1">
    <source>
        <dbReference type="EMBL" id="KAL1541052.1"/>
    </source>
</evidence>
<dbReference type="PANTHER" id="PTHR46757">
    <property type="entry name" value="SORTING NEXIN-RELATED"/>
    <property type="match status" value="1"/>
</dbReference>
<protein>
    <submittedName>
        <fullName evidence="1">Sorting nexin 2A</fullName>
    </submittedName>
</protein>